<organism evidence="4 5">
    <name type="scientific">Tropicibacter oceani</name>
    <dbReference type="NCBI Taxonomy" id="3058420"/>
    <lineage>
        <taxon>Bacteria</taxon>
        <taxon>Pseudomonadati</taxon>
        <taxon>Pseudomonadota</taxon>
        <taxon>Alphaproteobacteria</taxon>
        <taxon>Rhodobacterales</taxon>
        <taxon>Roseobacteraceae</taxon>
        <taxon>Tropicibacter</taxon>
    </lineage>
</organism>
<sequence length="417" mass="45011">MTISRRAFSIGIAAISLSGCVGTGGGRAPAVARPDPATDPDLRPQPNASYDAWVAAFRDRAMAQGISAATFDAGFRGQGYLPGVIERDRNQTEFKRSLEDYLAIVAPEEKLRFGKPLYARQIGTLRQIEDRYGVPPHILGAVWGLESYFGTKRGTIPVISATSTLAWEGRRGRFFESNLMDALRIIQTGDARPAQLVGSWAGAMGHTQLIPNAYQANAVDFNGDGKRDIWTEDPTDALASTARFLSRAGWRRGQTWGLEVTVPNGYSGPTGRGNTRSVATWRDLGLRPAKGGSLPDHGSAALLAPMGLGRPSFLVYHNFNMILRYNPSENYGLGIGYLADRLNGGGPLSAGFGPDQYGLTLDDRKALQRGLTQRGFDAGTPDGVLGKKTEAAIRAYQQEQGLPVTGTPSRDLLRRLT</sequence>
<dbReference type="RefSeq" id="WP_282302045.1">
    <property type="nucleotide sequence ID" value="NZ_CP124616.1"/>
</dbReference>
<dbReference type="Gene3D" id="1.10.530.10">
    <property type="match status" value="1"/>
</dbReference>
<evidence type="ECO:0000313" key="5">
    <source>
        <dbReference type="Proteomes" id="UP001241605"/>
    </source>
</evidence>
<keyword evidence="5" id="KW-1185">Reference proteome</keyword>
<dbReference type="Gene3D" id="1.10.8.350">
    <property type="entry name" value="Bacterial muramidase"/>
    <property type="match status" value="1"/>
</dbReference>
<feature type="domain" description="Peptidoglycan binding-like" evidence="2">
    <location>
        <begin position="362"/>
        <end position="416"/>
    </location>
</feature>
<accession>A0ABY8QN30</accession>
<dbReference type="PROSITE" id="PS51318">
    <property type="entry name" value="TAT"/>
    <property type="match status" value="1"/>
</dbReference>
<dbReference type="InterPro" id="IPR006311">
    <property type="entry name" value="TAT_signal"/>
</dbReference>
<protein>
    <submittedName>
        <fullName evidence="4">Lytic murein transglycosylase</fullName>
    </submittedName>
</protein>
<dbReference type="InterPro" id="IPR002477">
    <property type="entry name" value="Peptidoglycan-bd-like"/>
</dbReference>
<reference evidence="4 5" key="1">
    <citation type="submission" date="2023-05" db="EMBL/GenBank/DDBJ databases">
        <title>YMD87, complete Genome.</title>
        <authorList>
            <person name="Zhang J."/>
            <person name="Xu X."/>
        </authorList>
    </citation>
    <scope>NUCLEOTIDE SEQUENCE [LARGE SCALE GENOMIC DNA]</scope>
    <source>
        <strain evidence="4 5">YMD87</strain>
    </source>
</reference>
<dbReference type="InterPro" id="IPR036366">
    <property type="entry name" value="PGBDSf"/>
</dbReference>
<dbReference type="Proteomes" id="UP001241605">
    <property type="component" value="Chromosome"/>
</dbReference>
<evidence type="ECO:0000313" key="4">
    <source>
        <dbReference type="EMBL" id="WGW05421.1"/>
    </source>
</evidence>
<dbReference type="CDD" id="cd13399">
    <property type="entry name" value="Slt35-like"/>
    <property type="match status" value="1"/>
</dbReference>
<dbReference type="InterPro" id="IPR011970">
    <property type="entry name" value="MltB_2"/>
</dbReference>
<feature type="domain" description="Transglycosylase SLT" evidence="3">
    <location>
        <begin position="50"/>
        <end position="340"/>
    </location>
</feature>
<dbReference type="SUPFAM" id="SSF47090">
    <property type="entry name" value="PGBD-like"/>
    <property type="match status" value="1"/>
</dbReference>
<dbReference type="Pfam" id="PF13406">
    <property type="entry name" value="SLT_2"/>
    <property type="match status" value="1"/>
</dbReference>
<proteinExistence type="predicted"/>
<dbReference type="PANTHER" id="PTHR30163">
    <property type="entry name" value="MEMBRANE-BOUND LYTIC MUREIN TRANSGLYCOSYLASE B"/>
    <property type="match status" value="1"/>
</dbReference>
<dbReference type="InterPro" id="IPR036365">
    <property type="entry name" value="PGBD-like_sf"/>
</dbReference>
<feature type="region of interest" description="Disordered" evidence="1">
    <location>
        <begin position="26"/>
        <end position="45"/>
    </location>
</feature>
<dbReference type="SUPFAM" id="SSF53955">
    <property type="entry name" value="Lysozyme-like"/>
    <property type="match status" value="1"/>
</dbReference>
<evidence type="ECO:0000256" key="1">
    <source>
        <dbReference type="SAM" id="MobiDB-lite"/>
    </source>
</evidence>
<dbReference type="InterPro" id="IPR031304">
    <property type="entry name" value="SLT_2"/>
</dbReference>
<dbReference type="PANTHER" id="PTHR30163:SF8">
    <property type="entry name" value="LYTIC MUREIN TRANSGLYCOSYLASE"/>
    <property type="match status" value="1"/>
</dbReference>
<dbReference type="Gene3D" id="1.10.101.10">
    <property type="entry name" value="PGBD-like superfamily/PGBD"/>
    <property type="match status" value="1"/>
</dbReference>
<dbReference type="NCBIfam" id="TIGR02283">
    <property type="entry name" value="MltB_2"/>
    <property type="match status" value="1"/>
</dbReference>
<dbReference type="InterPro" id="IPR023346">
    <property type="entry name" value="Lysozyme-like_dom_sf"/>
</dbReference>
<gene>
    <name evidence="4" type="ORF">QF118_07705</name>
</gene>
<name>A0ABY8QN30_9RHOB</name>
<dbReference type="EMBL" id="CP124616">
    <property type="protein sequence ID" value="WGW05421.1"/>
    <property type="molecule type" value="Genomic_DNA"/>
</dbReference>
<dbReference type="PROSITE" id="PS51257">
    <property type="entry name" value="PROKAR_LIPOPROTEIN"/>
    <property type="match status" value="1"/>
</dbReference>
<dbReference type="Pfam" id="PF01471">
    <property type="entry name" value="PG_binding_1"/>
    <property type="match status" value="1"/>
</dbReference>
<evidence type="ECO:0000259" key="3">
    <source>
        <dbReference type="Pfam" id="PF13406"/>
    </source>
</evidence>
<evidence type="ECO:0000259" key="2">
    <source>
        <dbReference type="Pfam" id="PF01471"/>
    </source>
</evidence>
<dbReference type="InterPro" id="IPR043426">
    <property type="entry name" value="MltB-like"/>
</dbReference>